<feature type="region of interest" description="Disordered" evidence="1">
    <location>
        <begin position="87"/>
        <end position="135"/>
    </location>
</feature>
<reference evidence="2" key="1">
    <citation type="journal article" date="2020" name="Stud. Mycol.">
        <title>101 Dothideomycetes genomes: a test case for predicting lifestyles and emergence of pathogens.</title>
        <authorList>
            <person name="Haridas S."/>
            <person name="Albert R."/>
            <person name="Binder M."/>
            <person name="Bloem J."/>
            <person name="Labutti K."/>
            <person name="Salamov A."/>
            <person name="Andreopoulos B."/>
            <person name="Baker S."/>
            <person name="Barry K."/>
            <person name="Bills G."/>
            <person name="Bluhm B."/>
            <person name="Cannon C."/>
            <person name="Castanera R."/>
            <person name="Culley D."/>
            <person name="Daum C."/>
            <person name="Ezra D."/>
            <person name="Gonzalez J."/>
            <person name="Henrissat B."/>
            <person name="Kuo A."/>
            <person name="Liang C."/>
            <person name="Lipzen A."/>
            <person name="Lutzoni F."/>
            <person name="Magnuson J."/>
            <person name="Mondo S."/>
            <person name="Nolan M."/>
            <person name="Ohm R."/>
            <person name="Pangilinan J."/>
            <person name="Park H.-J."/>
            <person name="Ramirez L."/>
            <person name="Alfaro M."/>
            <person name="Sun H."/>
            <person name="Tritt A."/>
            <person name="Yoshinaga Y."/>
            <person name="Zwiers L.-H."/>
            <person name="Turgeon B."/>
            <person name="Goodwin S."/>
            <person name="Spatafora J."/>
            <person name="Crous P."/>
            <person name="Grigoriev I."/>
        </authorList>
    </citation>
    <scope>NUCLEOTIDE SEQUENCE</scope>
    <source>
        <strain evidence="2">CBS 269.34</strain>
    </source>
</reference>
<organism evidence="2 3">
    <name type="scientific">Lophium mytilinum</name>
    <dbReference type="NCBI Taxonomy" id="390894"/>
    <lineage>
        <taxon>Eukaryota</taxon>
        <taxon>Fungi</taxon>
        <taxon>Dikarya</taxon>
        <taxon>Ascomycota</taxon>
        <taxon>Pezizomycotina</taxon>
        <taxon>Dothideomycetes</taxon>
        <taxon>Pleosporomycetidae</taxon>
        <taxon>Mytilinidiales</taxon>
        <taxon>Mytilinidiaceae</taxon>
        <taxon>Lophium</taxon>
    </lineage>
</organism>
<evidence type="ECO:0000256" key="1">
    <source>
        <dbReference type="SAM" id="MobiDB-lite"/>
    </source>
</evidence>
<accession>A0A6A6QKM6</accession>
<evidence type="ECO:0000313" key="3">
    <source>
        <dbReference type="Proteomes" id="UP000799750"/>
    </source>
</evidence>
<name>A0A6A6QKM6_9PEZI</name>
<feature type="region of interest" description="Disordered" evidence="1">
    <location>
        <begin position="498"/>
        <end position="528"/>
    </location>
</feature>
<gene>
    <name evidence="2" type="ORF">BU16DRAFT_620197</name>
</gene>
<keyword evidence="3" id="KW-1185">Reference proteome</keyword>
<feature type="compositionally biased region" description="Polar residues" evidence="1">
    <location>
        <begin position="87"/>
        <end position="130"/>
    </location>
</feature>
<protein>
    <submittedName>
        <fullName evidence="2">Uncharacterized protein</fullName>
    </submittedName>
</protein>
<proteinExistence type="predicted"/>
<dbReference type="OrthoDB" id="3553547at2759"/>
<dbReference type="AlphaFoldDB" id="A0A6A6QKM6"/>
<sequence length="528" mass="59515">MDLVKQEPVGTEVVSASGYDIFTELSLQSSVHHSPLLLSSETLDARGQLDLGSRPSFQNRRLELCEGSPNNASAAFDQASSALLQTQAPSPQEHYQQHSNGNTLYQISTGSPETSSQLPKRSTSRQTMPNSLPPSKRWIRAQPRVARWRDKVLTARVRNKEQRRICSQQRQHCHGLQWRLTNNLQTALEALVQTKDPESLKKGFQGLQRLCAEVGVLMNGLEAENVQVDAQEDHLSDLEYRFGKKEDDLFRHLDIALLGGDTQYESTDSFSDSSSSISSYDSPETEIHPLLKELYSRMGDRNIYKDRRIDFEMRLQHDVEDRETLRGEGKEVSTDEEFYRTRLPEQLRIQYDLSQAREDVRRLRQLCFNEGIEVEHIVEDDDDGSAFDAHSEVFSAPVDLEHSTKPSTTDWCPPQASRSFSSISPGVINSFVNTRERVRKWLADAPMVEPALEAPAIQAISKDQSWVKLVRAPWPSKEALQGGISGYDAPDWIQPAQAQLSKSAPYIRTPSTEAYDNPPRGGRTCSSS</sequence>
<dbReference type="Proteomes" id="UP000799750">
    <property type="component" value="Unassembled WGS sequence"/>
</dbReference>
<dbReference type="EMBL" id="MU004193">
    <property type="protein sequence ID" value="KAF2492885.1"/>
    <property type="molecule type" value="Genomic_DNA"/>
</dbReference>
<evidence type="ECO:0000313" key="2">
    <source>
        <dbReference type="EMBL" id="KAF2492885.1"/>
    </source>
</evidence>